<reference evidence="14" key="2">
    <citation type="submission" date="2025-09" db="UniProtKB">
        <authorList>
            <consortium name="Ensembl"/>
        </authorList>
    </citation>
    <scope>IDENTIFICATION</scope>
</reference>
<evidence type="ECO:0000313" key="14">
    <source>
        <dbReference type="Ensembl" id="ENSMNEP00000028638.1"/>
    </source>
</evidence>
<evidence type="ECO:0000256" key="4">
    <source>
        <dbReference type="ARBA" id="ARBA00022703"/>
    </source>
</evidence>
<feature type="domain" description="Replication factor A C-terminal" evidence="13">
    <location>
        <begin position="10"/>
        <end position="99"/>
    </location>
</feature>
<gene>
    <name evidence="14" type="primary">DDIAS</name>
</gene>
<evidence type="ECO:0000313" key="15">
    <source>
        <dbReference type="Proteomes" id="UP000233120"/>
    </source>
</evidence>
<dbReference type="FunFam" id="2.40.50.140:FF:000217">
    <property type="entry name" value="DNA damage induced apoptosis suppressor"/>
    <property type="match status" value="1"/>
</dbReference>
<evidence type="ECO:0000256" key="3">
    <source>
        <dbReference type="ARBA" id="ARBA00022490"/>
    </source>
</evidence>
<comment type="function">
    <text evidence="8">May be an anti-apoptotic protein involved in DNA repair or cell survival.</text>
</comment>
<feature type="compositionally biased region" description="Polar residues" evidence="11">
    <location>
        <begin position="827"/>
        <end position="844"/>
    </location>
</feature>
<dbReference type="PANTHER" id="PTHR35537">
    <property type="entry name" value="DNA DAMAGE-INDUCIBLE APOPTOSIS SUPPRESSOR PROTEIN DDIAS"/>
    <property type="match status" value="1"/>
</dbReference>
<dbReference type="GO" id="GO:0005634">
    <property type="term" value="C:nucleus"/>
    <property type="evidence" value="ECO:0007669"/>
    <property type="project" value="UniProtKB-SubCell"/>
</dbReference>
<dbReference type="Ensembl" id="ENSMNET00000052990.1">
    <property type="protein sequence ID" value="ENSMNEP00000028638.1"/>
    <property type="gene ID" value="ENSMNEG00000037780.1"/>
</dbReference>
<evidence type="ECO:0000256" key="7">
    <source>
        <dbReference type="ARBA" id="ARBA00023306"/>
    </source>
</evidence>
<keyword evidence="4" id="KW-0053">Apoptosis</keyword>
<keyword evidence="15" id="KW-1185">Reference proteome</keyword>
<name>A0A2K6CY87_MACNE</name>
<dbReference type="GO" id="GO:0005737">
    <property type="term" value="C:cytoplasm"/>
    <property type="evidence" value="ECO:0007669"/>
    <property type="project" value="UniProtKB-SubCell"/>
</dbReference>
<keyword evidence="5" id="KW-0338">Growth arrest</keyword>
<feature type="region of interest" description="Disordered" evidence="11">
    <location>
        <begin position="746"/>
        <end position="768"/>
    </location>
</feature>
<dbReference type="GO" id="GO:0097752">
    <property type="term" value="P:regulation of DNA stability"/>
    <property type="evidence" value="ECO:0007669"/>
    <property type="project" value="Ensembl"/>
</dbReference>
<proteinExistence type="predicted"/>
<keyword evidence="7" id="KW-0131">Cell cycle</keyword>
<dbReference type="InterPro" id="IPR012340">
    <property type="entry name" value="NA-bd_OB-fold"/>
</dbReference>
<reference evidence="14" key="1">
    <citation type="submission" date="2025-08" db="UniProtKB">
        <authorList>
            <consortium name="Ensembl"/>
        </authorList>
    </citation>
    <scope>IDENTIFICATION</scope>
</reference>
<dbReference type="GO" id="GO:0051726">
    <property type="term" value="P:regulation of cell cycle"/>
    <property type="evidence" value="ECO:0007669"/>
    <property type="project" value="UniProtKB-KW"/>
</dbReference>
<dbReference type="InterPro" id="IPR013955">
    <property type="entry name" value="Rep_factor-A_C"/>
</dbReference>
<evidence type="ECO:0000256" key="8">
    <source>
        <dbReference type="ARBA" id="ARBA00053253"/>
    </source>
</evidence>
<keyword evidence="6" id="KW-0539">Nucleus</keyword>
<feature type="region of interest" description="Disordered" evidence="11">
    <location>
        <begin position="825"/>
        <end position="848"/>
    </location>
</feature>
<dbReference type="PANTHER" id="PTHR35537:SF1">
    <property type="entry name" value="DNA DAMAGE-INDUCED APOPTOSIS SUPPRESSOR PROTEIN"/>
    <property type="match status" value="1"/>
</dbReference>
<dbReference type="Gene3D" id="2.40.50.140">
    <property type="entry name" value="Nucleic acid-binding proteins"/>
    <property type="match status" value="1"/>
</dbReference>
<comment type="subcellular location">
    <subcellularLocation>
        <location evidence="2">Cytoplasm</location>
    </subcellularLocation>
    <subcellularLocation>
        <location evidence="1">Nucleus</location>
    </subcellularLocation>
</comment>
<keyword evidence="3" id="KW-0963">Cytoplasm</keyword>
<dbReference type="OMA" id="WQPSLEL"/>
<evidence type="ECO:0000256" key="6">
    <source>
        <dbReference type="ARBA" id="ARBA00023242"/>
    </source>
</evidence>
<dbReference type="AlphaFoldDB" id="A0A2K6CY87"/>
<feature type="signal peptide" evidence="12">
    <location>
        <begin position="1"/>
        <end position="20"/>
    </location>
</feature>
<dbReference type="STRING" id="9545.ENSMNEP00000028638"/>
<accession>A0A2K6CY87</accession>
<dbReference type="GeneID" id="105468828"/>
<sequence>MNRRRKFLLASVLALQNSSFIYPSCQKCFSRIILVSKRSNCPKCGCTGESGNANYRYKLSLKVAESNKLFVITVFGSCLDTFFGLTATGLHRYIQDPNKIPETLDNDTTQNLLTKAVETCFVGQSFIFGVTNFESHSGQGADASNFLQQCSDHKRKARALVACQIVLPDPGVAGFTVIDYFCQLLQTFNFRKLQCDSNTPNNHLLSLDHSNSDLSSIYTSDSTSYFFKSCSKDTFSKFWQPSLEFTSIVSKLTDNDDFSASEQSKAFGTLQQNRNSISIAEATGSSSCHDPIQDSWSLVSYMDKKITAEKLGKELGLQAKELSAVHSSHYEIGVNDSNLFSLEMREPLESSNTKSFHSAVEIKNRSQHEPPCFQHHGIDTPTSLQKRSTCCPPSLVRLEETASNSQDGDPQIWDDLPFSESLNKFLAVLESEIAITQADVSSRKHHVDNDIDIFHADHSRLSVTPQRTTGALHIPPIALRSSQAIVKANCSKDDFLFNCKVNLSPSVEKESQPDNKVEAVSVNHNGRGMSEYFLPNPYLSALFSSSKDSETIVTLNKTIRISPPRDEILFRPSTSESDHFSPNNKYLNGCGEKSLSEMNEKLTTLCSRKYNDVSDLCKLENKQYYRWSKNQDDSFTICRKLTYPLETLCNSPNRSTNALKEMPWGHINNNLTQSYSIGYEGSYDASADLFDDIAKEMDIATEITKKSQEILLQRGTSLAESHPSESDFSLRSLSEDFMQPSQKLSLQSISGSRRSRTCSPTPQFQSDSEYNVENSQDFVPCSQSTPISGFHETRIHGINRAFKKPVFYSDLDANYEKIRIFPENDKQQASPSCPKNIKTPSQKIRSPVVSGISQPEVFNPSPFAECHETDSDEWVPPTAQKIFPSDMLGFQVIGLGKCLAAHHFPDQELPRKKLKHIRQGTNKGLIKKKLKNMLTAVVMKEKTPKYNCKSSGWISKCPDIQVLAAPQLHPILRPDSCLECCLPFSEKGPPSVCDTQSAWSPELF</sequence>
<protein>
    <recommendedName>
        <fullName evidence="9">DNA damage-induced apoptosis suppressor protein</fullName>
    </recommendedName>
    <alternativeName>
        <fullName evidence="10">Nitric oxide-inducible gene protein</fullName>
    </alternativeName>
</protein>
<evidence type="ECO:0000256" key="2">
    <source>
        <dbReference type="ARBA" id="ARBA00004496"/>
    </source>
</evidence>
<keyword evidence="12" id="KW-0732">Signal</keyword>
<dbReference type="Proteomes" id="UP000233120">
    <property type="component" value="Unassembled WGS sequence"/>
</dbReference>
<dbReference type="InterPro" id="IPR043522">
    <property type="entry name" value="DDIAS"/>
</dbReference>
<dbReference type="Bgee" id="ENSMNEG00000037780">
    <property type="expression patterns" value="Expressed in bone marrow and 2 other cell types or tissues"/>
</dbReference>
<evidence type="ECO:0000259" key="13">
    <source>
        <dbReference type="Pfam" id="PF08646"/>
    </source>
</evidence>
<evidence type="ECO:0000256" key="10">
    <source>
        <dbReference type="ARBA" id="ARBA00075896"/>
    </source>
</evidence>
<organism evidence="14 15">
    <name type="scientific">Macaca nemestrina</name>
    <name type="common">Pig-tailed macaque</name>
    <dbReference type="NCBI Taxonomy" id="9545"/>
    <lineage>
        <taxon>Eukaryota</taxon>
        <taxon>Metazoa</taxon>
        <taxon>Chordata</taxon>
        <taxon>Craniata</taxon>
        <taxon>Vertebrata</taxon>
        <taxon>Euteleostomi</taxon>
        <taxon>Mammalia</taxon>
        <taxon>Eutheria</taxon>
        <taxon>Euarchontoglires</taxon>
        <taxon>Primates</taxon>
        <taxon>Haplorrhini</taxon>
        <taxon>Catarrhini</taxon>
        <taxon>Cercopithecidae</taxon>
        <taxon>Cercopithecinae</taxon>
        <taxon>Macaca</taxon>
    </lineage>
</organism>
<dbReference type="GeneTree" id="ENSGT00390000014932"/>
<dbReference type="Pfam" id="PF08646">
    <property type="entry name" value="Rep_fac-A_C"/>
    <property type="match status" value="1"/>
</dbReference>
<evidence type="ECO:0000256" key="12">
    <source>
        <dbReference type="SAM" id="SignalP"/>
    </source>
</evidence>
<dbReference type="SUPFAM" id="SSF50249">
    <property type="entry name" value="Nucleic acid-binding proteins"/>
    <property type="match status" value="1"/>
</dbReference>
<dbReference type="GO" id="GO:0006915">
    <property type="term" value="P:apoptotic process"/>
    <property type="evidence" value="ECO:0007669"/>
    <property type="project" value="UniProtKB-KW"/>
</dbReference>
<evidence type="ECO:0000256" key="5">
    <source>
        <dbReference type="ARBA" id="ARBA00022810"/>
    </source>
</evidence>
<dbReference type="GO" id="GO:1902230">
    <property type="term" value="P:negative regulation of intrinsic apoptotic signaling pathway in response to DNA damage"/>
    <property type="evidence" value="ECO:0007669"/>
    <property type="project" value="Ensembl"/>
</dbReference>
<feature type="chain" id="PRO_5014406965" description="DNA damage-induced apoptosis suppressor protein" evidence="12">
    <location>
        <begin position="21"/>
        <end position="1004"/>
    </location>
</feature>
<evidence type="ECO:0000256" key="9">
    <source>
        <dbReference type="ARBA" id="ARBA00069059"/>
    </source>
</evidence>
<evidence type="ECO:0000256" key="1">
    <source>
        <dbReference type="ARBA" id="ARBA00004123"/>
    </source>
</evidence>
<evidence type="ECO:0000256" key="11">
    <source>
        <dbReference type="SAM" id="MobiDB-lite"/>
    </source>
</evidence>